<dbReference type="OrthoDB" id="2351076at2"/>
<keyword evidence="2" id="KW-1185">Reference proteome</keyword>
<dbReference type="EMBL" id="QPJJ01000006">
    <property type="protein sequence ID" value="RCW70733.1"/>
    <property type="molecule type" value="Genomic_DNA"/>
</dbReference>
<sequence length="596" mass="66806">MNVNHLSGLLKSDRAIQPTTTNLKAGQMISGRVQELYPNNRALISIGNQQIVAQLETSLSAKQSYLFQVLSTGDITKLKVLTEQTGGNNAQLEAMLKQLGINVPKEARSFIQSLINQNIAFTPNQSKEMLSLLQQYGNSNETKAQIMEMMSKGLPITREVFNSLTSLKEGQLGDKLQMVANSLSTSSASTSVEQLLRERLAPFLTNSNNTMLNVMQKMNNNQPTELFTLFQKAALIPPNMSQAEFTSSIRRGLTQTNGALPFNTTPERVMEALSNLAEKQNVLLKDSQLNNVINRLSTNINQPERINEWKQFIIQMNIDTKVKPMLSQNENAQLTNWIQNKTSTVTENQQIINMLTNLQQKQTTPVESGMMRALILANDQQTLQAPFPVKHQFLALLKEFIQVSGLNDEVILATPSKETPQPTEFSMKQLLMQGMAQSSEVGNDRMMQLLSTLTGMQLQNIQAEMNNPNLQLVIPGEKLGLPNDMFMEFEGYKKNENGEIDADYCKILFHLELSNIGETVIQMAVQNRVVNIAIYNNAIEELGLEESNKALLKTALSNLDYHLSSVSFKKINEEETLPQKNKVSHENFSEGFDFRV</sequence>
<reference evidence="1 2" key="1">
    <citation type="submission" date="2018-07" db="EMBL/GenBank/DDBJ databases">
        <title>Genomic Encyclopedia of Type Strains, Phase IV (KMG-IV): sequencing the most valuable type-strain genomes for metagenomic binning, comparative biology and taxonomic classification.</title>
        <authorList>
            <person name="Goeker M."/>
        </authorList>
    </citation>
    <scope>NUCLEOTIDE SEQUENCE [LARGE SCALE GENOMIC DNA]</scope>
    <source>
        <strain evidence="1 2">DSM 27696</strain>
    </source>
</reference>
<name>A0A368XRZ7_9BACI</name>
<dbReference type="RefSeq" id="WP_114352725.1">
    <property type="nucleotide sequence ID" value="NZ_QPJJ01000006.1"/>
</dbReference>
<comment type="caution">
    <text evidence="1">The sequence shown here is derived from an EMBL/GenBank/DDBJ whole genome shotgun (WGS) entry which is preliminary data.</text>
</comment>
<accession>A0A368XRZ7</accession>
<dbReference type="AlphaFoldDB" id="A0A368XRZ7"/>
<protein>
    <submittedName>
        <fullName evidence="1">Uncharacterized protein</fullName>
    </submittedName>
</protein>
<gene>
    <name evidence="1" type="ORF">DFR57_106130</name>
</gene>
<proteinExistence type="predicted"/>
<evidence type="ECO:0000313" key="1">
    <source>
        <dbReference type="EMBL" id="RCW70733.1"/>
    </source>
</evidence>
<dbReference type="Proteomes" id="UP000252585">
    <property type="component" value="Unassembled WGS sequence"/>
</dbReference>
<evidence type="ECO:0000313" key="2">
    <source>
        <dbReference type="Proteomes" id="UP000252585"/>
    </source>
</evidence>
<organism evidence="1 2">
    <name type="scientific">Saliterribacillus persicus</name>
    <dbReference type="NCBI Taxonomy" id="930114"/>
    <lineage>
        <taxon>Bacteria</taxon>
        <taxon>Bacillati</taxon>
        <taxon>Bacillota</taxon>
        <taxon>Bacilli</taxon>
        <taxon>Bacillales</taxon>
        <taxon>Bacillaceae</taxon>
        <taxon>Saliterribacillus</taxon>
    </lineage>
</organism>